<accession>A0A822N6S1</accession>
<dbReference type="AlphaFoldDB" id="A0A822N6S1"/>
<comment type="caution">
    <text evidence="1">The sequence shown here is derived from an EMBL/GenBank/DDBJ whole genome shotgun (WGS) entry which is preliminary data.</text>
</comment>
<gene>
    <name evidence="1" type="ORF">VCR5J5_750115</name>
</gene>
<reference evidence="2" key="1">
    <citation type="submission" date="2014-06" db="EMBL/GenBank/DDBJ databases">
        <authorList>
            <person name="Le Roux Frederique"/>
        </authorList>
    </citation>
    <scope>NUCLEOTIDE SEQUENCE [LARGE SCALE GENOMIC DNA]</scope>
    <source>
        <strain evidence="2">J5-5</strain>
    </source>
</reference>
<evidence type="ECO:0000313" key="1">
    <source>
        <dbReference type="EMBL" id="CDT64570.1"/>
    </source>
</evidence>
<dbReference type="Proteomes" id="UP000049495">
    <property type="component" value="Unassembled WGS sequence"/>
</dbReference>
<protein>
    <submittedName>
        <fullName evidence="1">Uncharacterized protein</fullName>
    </submittedName>
</protein>
<sequence length="48" mass="5518">MNVSLMELSYGGQYLKNGHLVTSNDESYLLVHFYIFENCFIEGSELLV</sequence>
<organism evidence="1 2">
    <name type="scientific">Vibrio crassostreae</name>
    <dbReference type="NCBI Taxonomy" id="246167"/>
    <lineage>
        <taxon>Bacteria</taxon>
        <taxon>Pseudomonadati</taxon>
        <taxon>Pseudomonadota</taxon>
        <taxon>Gammaproteobacteria</taxon>
        <taxon>Vibrionales</taxon>
        <taxon>Vibrionaceae</taxon>
        <taxon>Vibrio</taxon>
    </lineage>
</organism>
<evidence type="ECO:0000313" key="2">
    <source>
        <dbReference type="Proteomes" id="UP000049495"/>
    </source>
</evidence>
<dbReference type="EMBL" id="CCJV01000139">
    <property type="protein sequence ID" value="CDT64570.1"/>
    <property type="molecule type" value="Genomic_DNA"/>
</dbReference>
<proteinExistence type="predicted"/>
<name>A0A822N6S1_9VIBR</name>